<dbReference type="PRINTS" id="PR00812">
    <property type="entry name" value="BCTERIALGSPF"/>
</dbReference>
<proteinExistence type="inferred from homology"/>
<comment type="similarity">
    <text evidence="3 11">Belongs to the GSP F family.</text>
</comment>
<dbReference type="Proteomes" id="UP000575898">
    <property type="component" value="Unassembled WGS sequence"/>
</dbReference>
<dbReference type="Gene3D" id="1.20.81.30">
    <property type="entry name" value="Type II secretion system (T2SS), domain F"/>
    <property type="match status" value="2"/>
</dbReference>
<evidence type="ECO:0000313" key="14">
    <source>
        <dbReference type="EMBL" id="MBB5019476.1"/>
    </source>
</evidence>
<accession>A0A840MSU7</accession>
<feature type="domain" description="Type II secretion system protein GspF" evidence="13">
    <location>
        <begin position="269"/>
        <end position="390"/>
    </location>
</feature>
<comment type="subcellular location">
    <subcellularLocation>
        <location evidence="2 11">Cell inner membrane</location>
        <topology evidence="2 11">Multi-pass membrane protein</topology>
    </subcellularLocation>
</comment>
<keyword evidence="8 12" id="KW-1133">Transmembrane helix</keyword>
<evidence type="ECO:0000256" key="7">
    <source>
        <dbReference type="ARBA" id="ARBA00022692"/>
    </source>
</evidence>
<evidence type="ECO:0000256" key="4">
    <source>
        <dbReference type="ARBA" id="ARBA00022448"/>
    </source>
</evidence>
<comment type="function">
    <text evidence="1">Component of the type II secretion system inner membrane complex required for the energy-dependent secretion of extracellular factors such as proteases and toxins from the periplasm.</text>
</comment>
<name>A0A840MSU7_9PROT</name>
<sequence>MPRYRYASMNEAGQRVTGFLDAANAGDLEQRLARMGLDLITFDQDTVNSLRRRGVRIDRQELITFCFHLEQLTRAGVPIMEGLADLRDSVENPRFREVVADLIDSIEGGKQLSDAMSAHPRIFDVVFCNLIRAGETTGRLPEVLQDLSDGLKWQDELAAQMKKIILYPSFVLVLVLAVFAFLLIFLVPQLVELFQSLQVEVPMQTRMLVALSGFMRQYWFVLVLAPVAGWLVVVMRLRAQPAFRHTLDRYKLSLPFVGPILRKIILARFSNYFALMFSAGIPVLDALKVLEGIVGNRVIAEGVAQVEQLIREGTGIAASFSQVGLFPPLVLRMLRVGESTGQLDTALLNVCYFYNRDVKESVERVQVMIEPVMTVILGLMLAWIMSSVLGPVFDLISKVGTR</sequence>
<protein>
    <recommendedName>
        <fullName evidence="10">General secretion pathway protein F</fullName>
    </recommendedName>
</protein>
<dbReference type="RefSeq" id="WP_184040414.1">
    <property type="nucleotide sequence ID" value="NZ_JACHHY010000017.1"/>
</dbReference>
<dbReference type="FunFam" id="1.20.81.30:FF:000001">
    <property type="entry name" value="Type II secretion system protein F"/>
    <property type="match status" value="1"/>
</dbReference>
<evidence type="ECO:0000256" key="2">
    <source>
        <dbReference type="ARBA" id="ARBA00004429"/>
    </source>
</evidence>
<evidence type="ECO:0000259" key="13">
    <source>
        <dbReference type="Pfam" id="PF00482"/>
    </source>
</evidence>
<dbReference type="InterPro" id="IPR001992">
    <property type="entry name" value="T2SS_GspF/T4SS_PilC_CS"/>
</dbReference>
<evidence type="ECO:0000256" key="1">
    <source>
        <dbReference type="ARBA" id="ARBA00002684"/>
    </source>
</evidence>
<keyword evidence="4 11" id="KW-0813">Transport</keyword>
<keyword evidence="6" id="KW-0997">Cell inner membrane</keyword>
<evidence type="ECO:0000256" key="5">
    <source>
        <dbReference type="ARBA" id="ARBA00022475"/>
    </source>
</evidence>
<evidence type="ECO:0000256" key="12">
    <source>
        <dbReference type="SAM" id="Phobius"/>
    </source>
</evidence>
<evidence type="ECO:0000256" key="9">
    <source>
        <dbReference type="ARBA" id="ARBA00023136"/>
    </source>
</evidence>
<keyword evidence="7 11" id="KW-0812">Transmembrane</keyword>
<evidence type="ECO:0000256" key="6">
    <source>
        <dbReference type="ARBA" id="ARBA00022519"/>
    </source>
</evidence>
<keyword evidence="15" id="KW-1185">Reference proteome</keyword>
<dbReference type="GO" id="GO:0005886">
    <property type="term" value="C:plasma membrane"/>
    <property type="evidence" value="ECO:0007669"/>
    <property type="project" value="UniProtKB-SubCell"/>
</dbReference>
<organism evidence="14 15">
    <name type="scientific">Chitinivorax tropicus</name>
    <dbReference type="NCBI Taxonomy" id="714531"/>
    <lineage>
        <taxon>Bacteria</taxon>
        <taxon>Pseudomonadati</taxon>
        <taxon>Pseudomonadota</taxon>
        <taxon>Betaproteobacteria</taxon>
        <taxon>Chitinivorax</taxon>
    </lineage>
</organism>
<dbReference type="EMBL" id="JACHHY010000017">
    <property type="protein sequence ID" value="MBB5019476.1"/>
    <property type="molecule type" value="Genomic_DNA"/>
</dbReference>
<feature type="domain" description="Type II secretion system protein GspF" evidence="13">
    <location>
        <begin position="67"/>
        <end position="188"/>
    </location>
</feature>
<feature type="transmembrane region" description="Helical" evidence="12">
    <location>
        <begin position="164"/>
        <end position="187"/>
    </location>
</feature>
<dbReference type="PROSITE" id="PS00874">
    <property type="entry name" value="T2SP_F"/>
    <property type="match status" value="1"/>
</dbReference>
<dbReference type="InterPro" id="IPR042094">
    <property type="entry name" value="T2SS_GspF_sf"/>
</dbReference>
<evidence type="ECO:0000256" key="8">
    <source>
        <dbReference type="ARBA" id="ARBA00022989"/>
    </source>
</evidence>
<evidence type="ECO:0000256" key="10">
    <source>
        <dbReference type="ARBA" id="ARBA00030750"/>
    </source>
</evidence>
<dbReference type="PANTHER" id="PTHR30012">
    <property type="entry name" value="GENERAL SECRETION PATHWAY PROTEIN"/>
    <property type="match status" value="1"/>
</dbReference>
<reference evidence="14 15" key="1">
    <citation type="submission" date="2020-08" db="EMBL/GenBank/DDBJ databases">
        <title>Genomic Encyclopedia of Type Strains, Phase IV (KMG-IV): sequencing the most valuable type-strain genomes for metagenomic binning, comparative biology and taxonomic classification.</title>
        <authorList>
            <person name="Goeker M."/>
        </authorList>
    </citation>
    <scope>NUCLEOTIDE SEQUENCE [LARGE SCALE GENOMIC DNA]</scope>
    <source>
        <strain evidence="14 15">DSM 27165</strain>
    </source>
</reference>
<dbReference type="GO" id="GO:0009306">
    <property type="term" value="P:protein secretion"/>
    <property type="evidence" value="ECO:0007669"/>
    <property type="project" value="InterPro"/>
</dbReference>
<evidence type="ECO:0000256" key="3">
    <source>
        <dbReference type="ARBA" id="ARBA00005745"/>
    </source>
</evidence>
<dbReference type="InterPro" id="IPR003004">
    <property type="entry name" value="GspF/PilC"/>
</dbReference>
<dbReference type="PANTHER" id="PTHR30012:SF0">
    <property type="entry name" value="TYPE II SECRETION SYSTEM PROTEIN F-RELATED"/>
    <property type="match status" value="1"/>
</dbReference>
<evidence type="ECO:0000313" key="15">
    <source>
        <dbReference type="Proteomes" id="UP000575898"/>
    </source>
</evidence>
<keyword evidence="9 12" id="KW-0472">Membrane</keyword>
<keyword evidence="5" id="KW-1003">Cell membrane</keyword>
<dbReference type="InterPro" id="IPR018076">
    <property type="entry name" value="T2SS_GspF_dom"/>
</dbReference>
<comment type="caution">
    <text evidence="14">The sequence shown here is derived from an EMBL/GenBank/DDBJ whole genome shotgun (WGS) entry which is preliminary data.</text>
</comment>
<feature type="transmembrane region" description="Helical" evidence="12">
    <location>
        <begin position="372"/>
        <end position="396"/>
    </location>
</feature>
<gene>
    <name evidence="14" type="ORF">HNQ59_002778</name>
</gene>
<feature type="transmembrane region" description="Helical" evidence="12">
    <location>
        <begin position="218"/>
        <end position="239"/>
    </location>
</feature>
<dbReference type="AlphaFoldDB" id="A0A840MSU7"/>
<evidence type="ECO:0000256" key="11">
    <source>
        <dbReference type="RuleBase" id="RU003923"/>
    </source>
</evidence>
<dbReference type="Pfam" id="PF00482">
    <property type="entry name" value="T2SSF"/>
    <property type="match status" value="2"/>
</dbReference>